<proteinExistence type="predicted"/>
<feature type="region of interest" description="Disordered" evidence="1">
    <location>
        <begin position="1"/>
        <end position="23"/>
    </location>
</feature>
<evidence type="ECO:0000313" key="2">
    <source>
        <dbReference type="EMBL" id="TFY62247.1"/>
    </source>
</evidence>
<keyword evidence="3" id="KW-1185">Reference proteome</keyword>
<evidence type="ECO:0000313" key="3">
    <source>
        <dbReference type="Proteomes" id="UP000298327"/>
    </source>
</evidence>
<name>A0A4Y9YKV0_9AGAM</name>
<dbReference type="AlphaFoldDB" id="A0A4Y9YKV0"/>
<organism evidence="2 3">
    <name type="scientific">Dentipellis fragilis</name>
    <dbReference type="NCBI Taxonomy" id="205917"/>
    <lineage>
        <taxon>Eukaryota</taxon>
        <taxon>Fungi</taxon>
        <taxon>Dikarya</taxon>
        <taxon>Basidiomycota</taxon>
        <taxon>Agaricomycotina</taxon>
        <taxon>Agaricomycetes</taxon>
        <taxon>Russulales</taxon>
        <taxon>Hericiaceae</taxon>
        <taxon>Dentipellis</taxon>
    </lineage>
</organism>
<protein>
    <submittedName>
        <fullName evidence="2">Uncharacterized protein</fullName>
    </submittedName>
</protein>
<accession>A0A4Y9YKV0</accession>
<reference evidence="2 3" key="1">
    <citation type="submission" date="2019-02" db="EMBL/GenBank/DDBJ databases">
        <title>Genome sequencing of the rare red list fungi Dentipellis fragilis.</title>
        <authorList>
            <person name="Buettner E."/>
            <person name="Kellner H."/>
        </authorList>
    </citation>
    <scope>NUCLEOTIDE SEQUENCE [LARGE SCALE GENOMIC DNA]</scope>
    <source>
        <strain evidence="2 3">DSM 105465</strain>
    </source>
</reference>
<dbReference type="OrthoDB" id="5424209at2759"/>
<gene>
    <name evidence="2" type="ORF">EVG20_g6775</name>
</gene>
<sequence>MVSLHATCYSPTGKATTSSTATTPVSAPKKRVVLMGNRAFDDLLASIQALIGTLKITVTGLKKRVSMYAARVSGGNKQAKADHAKYQHTLDDTEATIAELRKFWAMLKKDWSAVDSRVIGHVVWSPPITSLNLPHGYTCNVTAESPPRENGPESLSYEVHCRLDRVDVAKEAVAACAGLEAIETADGGERRVAALDNESGGVALDVLAVGLPDLSGGENDFEQIEAILGIVERGGAVVAREAVTSAKLHPLRDDLTFSLRASATLDFSAGTEHVTQSASGRASNPLTLSTRMWPGSHLEVAPKGFKAVAGFPTAKGPVESKSEEKEEARLKRVRCGCTSSAIVIRRTASGGDMPPPRLNLDSDHRIVCYTIVTSMHDSSGKPITSYRRG</sequence>
<feature type="compositionally biased region" description="Low complexity" evidence="1">
    <location>
        <begin position="10"/>
        <end position="23"/>
    </location>
</feature>
<dbReference type="Proteomes" id="UP000298327">
    <property type="component" value="Unassembled WGS sequence"/>
</dbReference>
<comment type="caution">
    <text evidence="2">The sequence shown here is derived from an EMBL/GenBank/DDBJ whole genome shotgun (WGS) entry which is preliminary data.</text>
</comment>
<dbReference type="EMBL" id="SEOQ01000472">
    <property type="protein sequence ID" value="TFY62247.1"/>
    <property type="molecule type" value="Genomic_DNA"/>
</dbReference>
<evidence type="ECO:0000256" key="1">
    <source>
        <dbReference type="SAM" id="MobiDB-lite"/>
    </source>
</evidence>